<comment type="caution">
    <text evidence="1">The sequence shown here is derived from an EMBL/GenBank/DDBJ whole genome shotgun (WGS) entry which is preliminary data.</text>
</comment>
<sequence>MKKVLFVGIVFGSLALTSCKKDYTCTYGEGETKVVEEHKDLTNDEAEDKKADCEGGVIEGTWSVD</sequence>
<evidence type="ECO:0008006" key="3">
    <source>
        <dbReference type="Google" id="ProtNLM"/>
    </source>
</evidence>
<dbReference type="AlphaFoldDB" id="A0A3E1EUY8"/>
<evidence type="ECO:0000313" key="2">
    <source>
        <dbReference type="Proteomes" id="UP000257127"/>
    </source>
</evidence>
<dbReference type="OrthoDB" id="676461at2"/>
<gene>
    <name evidence="1" type="ORF">DXU93_13910</name>
</gene>
<dbReference type="PROSITE" id="PS51257">
    <property type="entry name" value="PROKAR_LIPOPROTEIN"/>
    <property type="match status" value="1"/>
</dbReference>
<name>A0A3E1EUY8_9FLAO</name>
<evidence type="ECO:0000313" key="1">
    <source>
        <dbReference type="EMBL" id="RFC53293.1"/>
    </source>
</evidence>
<reference evidence="1 2" key="1">
    <citation type="submission" date="2018-08" db="EMBL/GenBank/DDBJ databases">
        <title>The draft genome squence of Brumimicrobium sp. N62.</title>
        <authorList>
            <person name="Du Z.-J."/>
            <person name="Luo H.-R."/>
        </authorList>
    </citation>
    <scope>NUCLEOTIDE SEQUENCE [LARGE SCALE GENOMIC DNA]</scope>
    <source>
        <strain evidence="1 2">N62</strain>
    </source>
</reference>
<organism evidence="1 2">
    <name type="scientific">Brumimicrobium aurantiacum</name>
    <dbReference type="NCBI Taxonomy" id="1737063"/>
    <lineage>
        <taxon>Bacteria</taxon>
        <taxon>Pseudomonadati</taxon>
        <taxon>Bacteroidota</taxon>
        <taxon>Flavobacteriia</taxon>
        <taxon>Flavobacteriales</taxon>
        <taxon>Crocinitomicaceae</taxon>
        <taxon>Brumimicrobium</taxon>
    </lineage>
</organism>
<dbReference type="Proteomes" id="UP000257127">
    <property type="component" value="Unassembled WGS sequence"/>
</dbReference>
<proteinExistence type="predicted"/>
<dbReference type="EMBL" id="QURB01000010">
    <property type="protein sequence ID" value="RFC53293.1"/>
    <property type="molecule type" value="Genomic_DNA"/>
</dbReference>
<protein>
    <recommendedName>
        <fullName evidence="3">Lipoprotein</fullName>
    </recommendedName>
</protein>
<keyword evidence="2" id="KW-1185">Reference proteome</keyword>
<dbReference type="RefSeq" id="WP_116881914.1">
    <property type="nucleotide sequence ID" value="NZ_QURB01000010.1"/>
</dbReference>
<accession>A0A3E1EUY8</accession>